<feature type="region of interest" description="Disordered" evidence="1">
    <location>
        <begin position="1"/>
        <end position="28"/>
    </location>
</feature>
<organism evidence="2 3">
    <name type="scientific">Bos mutus</name>
    <name type="common">wild yak</name>
    <dbReference type="NCBI Taxonomy" id="72004"/>
    <lineage>
        <taxon>Eukaryota</taxon>
        <taxon>Metazoa</taxon>
        <taxon>Chordata</taxon>
        <taxon>Craniata</taxon>
        <taxon>Vertebrata</taxon>
        <taxon>Euteleostomi</taxon>
        <taxon>Mammalia</taxon>
        <taxon>Eutheria</taxon>
        <taxon>Laurasiatheria</taxon>
        <taxon>Artiodactyla</taxon>
        <taxon>Ruminantia</taxon>
        <taxon>Pecora</taxon>
        <taxon>Bovidae</taxon>
        <taxon>Bovinae</taxon>
        <taxon>Bos</taxon>
    </lineage>
</organism>
<proteinExistence type="predicted"/>
<dbReference type="EMBL" id="VBQZ03000015">
    <property type="protein sequence ID" value="MXQ83160.1"/>
    <property type="molecule type" value="Genomic_DNA"/>
</dbReference>
<gene>
    <name evidence="2" type="ORF">E5288_WYG018618</name>
</gene>
<accession>A0A6B0R0U4</accession>
<keyword evidence="3" id="KW-1185">Reference proteome</keyword>
<sequence length="71" mass="7759">METSNLVLSSLSDKAGVRPGQGSKLPPPVVVHECEPASAWTIPPEVHQQDAMLSRKGPAFEFQVWTQTEDD</sequence>
<dbReference type="Proteomes" id="UP000322234">
    <property type="component" value="Unassembled WGS sequence"/>
</dbReference>
<dbReference type="AlphaFoldDB" id="A0A6B0R0U4"/>
<evidence type="ECO:0000313" key="3">
    <source>
        <dbReference type="Proteomes" id="UP000322234"/>
    </source>
</evidence>
<evidence type="ECO:0000256" key="1">
    <source>
        <dbReference type="SAM" id="MobiDB-lite"/>
    </source>
</evidence>
<feature type="compositionally biased region" description="Polar residues" evidence="1">
    <location>
        <begin position="1"/>
        <end position="12"/>
    </location>
</feature>
<evidence type="ECO:0000313" key="2">
    <source>
        <dbReference type="EMBL" id="MXQ83160.1"/>
    </source>
</evidence>
<comment type="caution">
    <text evidence="2">The sequence shown here is derived from an EMBL/GenBank/DDBJ whole genome shotgun (WGS) entry which is preliminary data.</text>
</comment>
<protein>
    <submittedName>
        <fullName evidence="2">Uncharacterized protein</fullName>
    </submittedName>
</protein>
<name>A0A6B0R0U4_9CETA</name>
<reference evidence="2" key="1">
    <citation type="submission" date="2019-10" db="EMBL/GenBank/DDBJ databases">
        <title>The sequence and de novo assembly of the wild yak genome.</title>
        <authorList>
            <person name="Liu Y."/>
        </authorList>
    </citation>
    <scope>NUCLEOTIDE SEQUENCE [LARGE SCALE GENOMIC DNA]</scope>
    <source>
        <strain evidence="2">WY2019</strain>
    </source>
</reference>